<dbReference type="HAMAP" id="MF_00011">
    <property type="entry name" value="Adenylosucc_synth"/>
    <property type="match status" value="1"/>
</dbReference>
<name>A0A382DGB6_9ZZZZ</name>
<feature type="non-terminal residue" evidence="9">
    <location>
        <position position="402"/>
    </location>
</feature>
<comment type="subunit">
    <text evidence="2">Homodimer.</text>
</comment>
<dbReference type="Pfam" id="PF00709">
    <property type="entry name" value="Adenylsucc_synt"/>
    <property type="match status" value="1"/>
</dbReference>
<dbReference type="Gene3D" id="3.90.170.10">
    <property type="entry name" value="Adenylosuccinate Synthetase, subunit A, domain 3"/>
    <property type="match status" value="1"/>
</dbReference>
<dbReference type="FunFam" id="1.10.300.10:FF:000001">
    <property type="entry name" value="Adenylosuccinate synthetase"/>
    <property type="match status" value="1"/>
</dbReference>
<dbReference type="GO" id="GO:0005525">
    <property type="term" value="F:GTP binding"/>
    <property type="evidence" value="ECO:0007669"/>
    <property type="project" value="UniProtKB-KW"/>
</dbReference>
<reference evidence="9" key="1">
    <citation type="submission" date="2018-05" db="EMBL/GenBank/DDBJ databases">
        <authorList>
            <person name="Lanie J.A."/>
            <person name="Ng W.-L."/>
            <person name="Kazmierczak K.M."/>
            <person name="Andrzejewski T.M."/>
            <person name="Davidsen T.M."/>
            <person name="Wayne K.J."/>
            <person name="Tettelin H."/>
            <person name="Glass J.I."/>
            <person name="Rusch D."/>
            <person name="Podicherti R."/>
            <person name="Tsui H.-C.T."/>
            <person name="Winkler M.E."/>
        </authorList>
    </citation>
    <scope>NUCLEOTIDE SEQUENCE</scope>
</reference>
<dbReference type="InterPro" id="IPR018220">
    <property type="entry name" value="Adenylosuccin_syn_GTP-bd"/>
</dbReference>
<protein>
    <recommendedName>
        <fullName evidence="10">Adenylosuccinate synthetase</fullName>
    </recommendedName>
</protein>
<keyword evidence="6" id="KW-0658">Purine biosynthesis</keyword>
<dbReference type="InterPro" id="IPR001114">
    <property type="entry name" value="Adenylosuccinate_synthetase"/>
</dbReference>
<evidence type="ECO:0000256" key="8">
    <source>
        <dbReference type="ARBA" id="ARBA00023134"/>
    </source>
</evidence>
<dbReference type="GO" id="GO:0046040">
    <property type="term" value="P:IMP metabolic process"/>
    <property type="evidence" value="ECO:0007669"/>
    <property type="project" value="TreeGrafter"/>
</dbReference>
<dbReference type="GO" id="GO:0004019">
    <property type="term" value="F:adenylosuccinate synthase activity"/>
    <property type="evidence" value="ECO:0007669"/>
    <property type="project" value="InterPro"/>
</dbReference>
<dbReference type="GO" id="GO:0044208">
    <property type="term" value="P:'de novo' AMP biosynthetic process"/>
    <property type="evidence" value="ECO:0007669"/>
    <property type="project" value="TreeGrafter"/>
</dbReference>
<sequence>MPAYAVIGGQWGDEGKGKVIDYLSERVTVVARFSGGNNAGHTVLNHRGEFKFHLMPSGAVWPQVLPVIGNGVVVDPTVLIEEIEDLRSRGLEVSKLQVSDRAHIIMPYHVALDQLEETGRGNGALGTTGRGVGPAYVDKVARTGIRFGDMLDAEGLRNRIEQVLPHVNAIITNVHGGEAFDVPEIFQRCLKWREQLLPFISPVEERVRGALSRGENVLLEGAQGTLLDLDHGTYPYVTSSSSSVGGACAGLGIGPMSVAGVFGIFKAYTTRVGAGPVPTELNDATGEFIRQRAGEFGTTTGRPRRCGWFDGVAARYGVIVNDLTSGILTRLDILDGMSTVKVCVGYEVGGKPIDGFPAQINALEKCKPIYRDFAGWTKPTAGLTNWDDVPQEAKQYVEGLEE</sequence>
<keyword evidence="3" id="KW-0436">Ligase</keyword>
<dbReference type="InterPro" id="IPR027417">
    <property type="entry name" value="P-loop_NTPase"/>
</dbReference>
<keyword evidence="5" id="KW-0547">Nucleotide-binding</keyword>
<dbReference type="PROSITE" id="PS01266">
    <property type="entry name" value="ADENYLOSUCCIN_SYN_1"/>
    <property type="match status" value="1"/>
</dbReference>
<evidence type="ECO:0000256" key="1">
    <source>
        <dbReference type="ARBA" id="ARBA00001946"/>
    </source>
</evidence>
<evidence type="ECO:0000256" key="7">
    <source>
        <dbReference type="ARBA" id="ARBA00022842"/>
    </source>
</evidence>
<evidence type="ECO:0000256" key="5">
    <source>
        <dbReference type="ARBA" id="ARBA00022741"/>
    </source>
</evidence>
<dbReference type="Gene3D" id="3.40.440.10">
    <property type="entry name" value="Adenylosuccinate Synthetase, subunit A, domain 1"/>
    <property type="match status" value="1"/>
</dbReference>
<accession>A0A382DGB6</accession>
<evidence type="ECO:0000256" key="4">
    <source>
        <dbReference type="ARBA" id="ARBA00022723"/>
    </source>
</evidence>
<dbReference type="InterPro" id="IPR042110">
    <property type="entry name" value="Adenylosuccinate_synth_dom2"/>
</dbReference>
<dbReference type="PANTHER" id="PTHR11846">
    <property type="entry name" value="ADENYLOSUCCINATE SYNTHETASE"/>
    <property type="match status" value="1"/>
</dbReference>
<evidence type="ECO:0008006" key="10">
    <source>
        <dbReference type="Google" id="ProtNLM"/>
    </source>
</evidence>
<keyword evidence="7" id="KW-0460">Magnesium</keyword>
<keyword evidence="4" id="KW-0479">Metal-binding</keyword>
<dbReference type="GO" id="GO:0005737">
    <property type="term" value="C:cytoplasm"/>
    <property type="evidence" value="ECO:0007669"/>
    <property type="project" value="TreeGrafter"/>
</dbReference>
<dbReference type="EMBL" id="UINC01039082">
    <property type="protein sequence ID" value="SVB37034.1"/>
    <property type="molecule type" value="Genomic_DNA"/>
</dbReference>
<evidence type="ECO:0000256" key="6">
    <source>
        <dbReference type="ARBA" id="ARBA00022755"/>
    </source>
</evidence>
<dbReference type="SUPFAM" id="SSF52540">
    <property type="entry name" value="P-loop containing nucleoside triphosphate hydrolases"/>
    <property type="match status" value="1"/>
</dbReference>
<proteinExistence type="inferred from homology"/>
<keyword evidence="8" id="KW-0342">GTP-binding</keyword>
<dbReference type="SMART" id="SM00788">
    <property type="entry name" value="Adenylsucc_synt"/>
    <property type="match status" value="1"/>
</dbReference>
<dbReference type="GO" id="GO:0046872">
    <property type="term" value="F:metal ion binding"/>
    <property type="evidence" value="ECO:0007669"/>
    <property type="project" value="UniProtKB-KW"/>
</dbReference>
<evidence type="ECO:0000256" key="3">
    <source>
        <dbReference type="ARBA" id="ARBA00022598"/>
    </source>
</evidence>
<dbReference type="InterPro" id="IPR042111">
    <property type="entry name" value="Adenylosuccinate_synth_dom3"/>
</dbReference>
<gene>
    <name evidence="9" type="ORF">METZ01_LOCUS189888</name>
</gene>
<dbReference type="CDD" id="cd03108">
    <property type="entry name" value="AdSS"/>
    <property type="match status" value="1"/>
</dbReference>
<dbReference type="FunFam" id="3.90.170.10:FF:000001">
    <property type="entry name" value="Adenylosuccinate synthetase"/>
    <property type="match status" value="1"/>
</dbReference>
<organism evidence="9">
    <name type="scientific">marine metagenome</name>
    <dbReference type="NCBI Taxonomy" id="408172"/>
    <lineage>
        <taxon>unclassified sequences</taxon>
        <taxon>metagenomes</taxon>
        <taxon>ecological metagenomes</taxon>
    </lineage>
</organism>
<evidence type="ECO:0000256" key="2">
    <source>
        <dbReference type="ARBA" id="ARBA00011738"/>
    </source>
</evidence>
<dbReference type="NCBIfam" id="TIGR00184">
    <property type="entry name" value="purA"/>
    <property type="match status" value="1"/>
</dbReference>
<dbReference type="Gene3D" id="1.10.300.10">
    <property type="entry name" value="Adenylosuccinate Synthetase, subunit A, domain 2"/>
    <property type="match status" value="1"/>
</dbReference>
<dbReference type="NCBIfam" id="NF002223">
    <property type="entry name" value="PRK01117.1"/>
    <property type="match status" value="1"/>
</dbReference>
<dbReference type="PANTHER" id="PTHR11846:SF0">
    <property type="entry name" value="ADENYLOSUCCINATE SYNTHETASE"/>
    <property type="match status" value="1"/>
</dbReference>
<comment type="cofactor">
    <cofactor evidence="1">
        <name>Mg(2+)</name>
        <dbReference type="ChEBI" id="CHEBI:18420"/>
    </cofactor>
</comment>
<evidence type="ECO:0000313" key="9">
    <source>
        <dbReference type="EMBL" id="SVB37034.1"/>
    </source>
</evidence>
<dbReference type="AlphaFoldDB" id="A0A382DGB6"/>
<dbReference type="InterPro" id="IPR042109">
    <property type="entry name" value="Adenylosuccinate_synth_dom1"/>
</dbReference>